<dbReference type="AlphaFoldDB" id="A0A8S1AAD0"/>
<evidence type="ECO:0000256" key="1">
    <source>
        <dbReference type="ARBA" id="ARBA00004123"/>
    </source>
</evidence>
<dbReference type="OrthoDB" id="671595at2759"/>
<dbReference type="Proteomes" id="UP000494256">
    <property type="component" value="Unassembled WGS sequence"/>
</dbReference>
<comment type="caution">
    <text evidence="6">The sequence shown here is derived from an EMBL/GenBank/DDBJ whole genome shotgun (WGS) entry which is preliminary data.</text>
</comment>
<evidence type="ECO:0008006" key="8">
    <source>
        <dbReference type="Google" id="ProtNLM"/>
    </source>
</evidence>
<evidence type="ECO:0000256" key="2">
    <source>
        <dbReference type="ARBA" id="ARBA00022723"/>
    </source>
</evidence>
<dbReference type="EMBL" id="CADEBD010000311">
    <property type="protein sequence ID" value="CAB3241794.1"/>
    <property type="molecule type" value="Genomic_DNA"/>
</dbReference>
<evidence type="ECO:0000256" key="4">
    <source>
        <dbReference type="ARBA" id="ARBA00022833"/>
    </source>
</evidence>
<comment type="subcellular location">
    <subcellularLocation>
        <location evidence="1">Nucleus</location>
    </subcellularLocation>
</comment>
<reference evidence="6 7" key="1">
    <citation type="submission" date="2020-04" db="EMBL/GenBank/DDBJ databases">
        <authorList>
            <person name="Wallbank WR R."/>
            <person name="Pardo Diaz C."/>
            <person name="Kozak K."/>
            <person name="Martin S."/>
            <person name="Jiggins C."/>
            <person name="Moest M."/>
            <person name="Warren A I."/>
            <person name="Byers J.R.P. K."/>
            <person name="Montejo-Kovacevich G."/>
            <person name="Yen C E."/>
        </authorList>
    </citation>
    <scope>NUCLEOTIDE SEQUENCE [LARGE SCALE GENOMIC DNA]</scope>
</reference>
<proteinExistence type="predicted"/>
<keyword evidence="3" id="KW-0863">Zinc-finger</keyword>
<dbReference type="GO" id="GO:0005634">
    <property type="term" value="C:nucleus"/>
    <property type="evidence" value="ECO:0007669"/>
    <property type="project" value="UniProtKB-SubCell"/>
</dbReference>
<keyword evidence="4" id="KW-0862">Zinc</keyword>
<dbReference type="SUPFAM" id="SSF53098">
    <property type="entry name" value="Ribonuclease H-like"/>
    <property type="match status" value="1"/>
</dbReference>
<name>A0A8S1AAD0_ARCPL</name>
<dbReference type="InterPro" id="IPR012337">
    <property type="entry name" value="RNaseH-like_sf"/>
</dbReference>
<dbReference type="PANTHER" id="PTHR46481:SF10">
    <property type="entry name" value="ZINC FINGER BED DOMAIN-CONTAINING PROTEIN 39"/>
    <property type="match status" value="1"/>
</dbReference>
<dbReference type="PANTHER" id="PTHR46481">
    <property type="entry name" value="ZINC FINGER BED DOMAIN-CONTAINING PROTEIN 4"/>
    <property type="match status" value="1"/>
</dbReference>
<evidence type="ECO:0000313" key="7">
    <source>
        <dbReference type="Proteomes" id="UP000494256"/>
    </source>
</evidence>
<keyword evidence="5" id="KW-0539">Nucleus</keyword>
<evidence type="ECO:0000313" key="6">
    <source>
        <dbReference type="EMBL" id="CAB3241794.1"/>
    </source>
</evidence>
<protein>
    <recommendedName>
        <fullName evidence="8">Zinc finger BED domain-containing protein 4</fullName>
    </recommendedName>
</protein>
<accession>A0A8S1AAD0</accession>
<evidence type="ECO:0000256" key="5">
    <source>
        <dbReference type="ARBA" id="ARBA00023242"/>
    </source>
</evidence>
<organism evidence="6 7">
    <name type="scientific">Arctia plantaginis</name>
    <name type="common">Wood tiger moth</name>
    <name type="synonym">Phalaena plantaginis</name>
    <dbReference type="NCBI Taxonomy" id="874455"/>
    <lineage>
        <taxon>Eukaryota</taxon>
        <taxon>Metazoa</taxon>
        <taxon>Ecdysozoa</taxon>
        <taxon>Arthropoda</taxon>
        <taxon>Hexapoda</taxon>
        <taxon>Insecta</taxon>
        <taxon>Pterygota</taxon>
        <taxon>Neoptera</taxon>
        <taxon>Endopterygota</taxon>
        <taxon>Lepidoptera</taxon>
        <taxon>Glossata</taxon>
        <taxon>Ditrysia</taxon>
        <taxon>Noctuoidea</taxon>
        <taxon>Erebidae</taxon>
        <taxon>Arctiinae</taxon>
        <taxon>Arctia</taxon>
    </lineage>
</organism>
<dbReference type="InterPro" id="IPR052035">
    <property type="entry name" value="ZnF_BED_domain_contain"/>
</dbReference>
<evidence type="ECO:0000256" key="3">
    <source>
        <dbReference type="ARBA" id="ARBA00022771"/>
    </source>
</evidence>
<dbReference type="GO" id="GO:0008270">
    <property type="term" value="F:zinc ion binding"/>
    <property type="evidence" value="ECO:0007669"/>
    <property type="project" value="UniProtKB-KW"/>
</dbReference>
<sequence>MAEWHISHKVAAIISDNAANILSAVRLGEWRSIACFAHSLNRVVQQATTEITDVITQVKNIVEYFHRSTQGQKQLTATQQQMNLPVLKLIQDVKTRWNSTFDMLQRIVQVKDAVIATVALQRSDLSIKEQDREIIEGVLPLLKPFYEITVEISAEKNVTLSKVIVFCNLLKSFLQRHAITKKLSQCSQR</sequence>
<gene>
    <name evidence="6" type="ORF">APLA_LOCUS9615</name>
</gene>
<keyword evidence="2" id="KW-0479">Metal-binding</keyword>